<dbReference type="STRING" id="212667.VFDL14_10510"/>
<dbReference type="OrthoDB" id="5883034at2"/>
<proteinExistence type="predicted"/>
<accession>A0A066UKC4</accession>
<sequence>MKRLSLAMLVTLSVSANDHQLQQLSYHEPSLSFQTAKAGDTWIGTVSGVIQATDAININAEIDSEGYLELGTGYGAVLGQFYAEAFVSYGRADLIDIYDVGLFGGTALSEKIMLFANTSHEWRKFSLADLHDANREWKNTIGTSYSPSEHMSFSYSFSHDRQLTGAKGYYNSQDVTFTLKPKWVEPYVKYTFGQKRVSPGDVFRSDGSVELGFNLRF</sequence>
<dbReference type="Proteomes" id="UP000027219">
    <property type="component" value="Unassembled WGS sequence"/>
</dbReference>
<dbReference type="InterPro" id="IPR053713">
    <property type="entry name" value="Bact_OM_Channel_sf"/>
</dbReference>
<dbReference type="Gene3D" id="2.40.160.40">
    <property type="entry name" value="monomeric porin ompg"/>
    <property type="match status" value="1"/>
</dbReference>
<comment type="caution">
    <text evidence="2">The sequence shown here is derived from an EMBL/GenBank/DDBJ whole genome shotgun (WGS) entry which is preliminary data.</text>
</comment>
<evidence type="ECO:0008006" key="4">
    <source>
        <dbReference type="Google" id="ProtNLM"/>
    </source>
</evidence>
<name>A0A066UKC4_9VIBR</name>
<dbReference type="EMBL" id="JFFR01000033">
    <property type="protein sequence ID" value="KDN26317.1"/>
    <property type="molecule type" value="Genomic_DNA"/>
</dbReference>
<organism evidence="2 3">
    <name type="scientific">Vibrio fortis</name>
    <dbReference type="NCBI Taxonomy" id="212667"/>
    <lineage>
        <taxon>Bacteria</taxon>
        <taxon>Pseudomonadati</taxon>
        <taxon>Pseudomonadota</taxon>
        <taxon>Gammaproteobacteria</taxon>
        <taxon>Vibrionales</taxon>
        <taxon>Vibrionaceae</taxon>
        <taxon>Vibrio</taxon>
    </lineage>
</organism>
<keyword evidence="3" id="KW-1185">Reference proteome</keyword>
<evidence type="ECO:0000256" key="1">
    <source>
        <dbReference type="ARBA" id="ARBA00022729"/>
    </source>
</evidence>
<dbReference type="RefSeq" id="WP_032553550.1">
    <property type="nucleotide sequence ID" value="NZ_JFFR01000033.1"/>
</dbReference>
<reference evidence="2 3" key="1">
    <citation type="submission" date="2014-02" db="EMBL/GenBank/DDBJ databases">
        <title>Vibrio fortis Dalian14 Genome Sequencing.</title>
        <authorList>
            <person name="Wang Y."/>
            <person name="Song L."/>
            <person name="Liu G."/>
            <person name="Ding J."/>
        </authorList>
    </citation>
    <scope>NUCLEOTIDE SEQUENCE [LARGE SCALE GENOMIC DNA]</scope>
    <source>
        <strain evidence="2 3">Dalian14</strain>
    </source>
</reference>
<keyword evidence="1" id="KW-0732">Signal</keyword>
<evidence type="ECO:0000313" key="2">
    <source>
        <dbReference type="EMBL" id="KDN26317.1"/>
    </source>
</evidence>
<protein>
    <recommendedName>
        <fullName evidence="4">Porin</fullName>
    </recommendedName>
</protein>
<dbReference type="AlphaFoldDB" id="A0A066UKC4"/>
<evidence type="ECO:0000313" key="3">
    <source>
        <dbReference type="Proteomes" id="UP000027219"/>
    </source>
</evidence>
<gene>
    <name evidence="2" type="ORF">VFDL14_10510</name>
</gene>